<dbReference type="AlphaFoldDB" id="A0A7C8RHI0"/>
<evidence type="ECO:0000313" key="2">
    <source>
        <dbReference type="Proteomes" id="UP000474640"/>
    </source>
</evidence>
<gene>
    <name evidence="1" type="ORF">TWF970_007182</name>
</gene>
<sequence length="376" mass="41365">MSDFNSRVSSLQAEKGRIEAAIRSLGVQINTVVPDCTEKTVLALENAMMRIYKLAIFIRGDFDKRPLDEEQQSNLSAQAVEGFVMARKLAEGGTVTLSAHHSSLSNENGNLTVLGTKVSTLFQDAQSKLSSLRSEIFTLRGQEATLRANIQLQESSLGDLERKKRSQETANDVVGVAVDLFTMGPFGLLISRVADTPRPSQVVNLDGMIKDTQKSINSARDLLKTTQANMNKCNNSILDCEYQQSQLQVIQQMIPGIQQILQKSTSDCNALIQQLLPLKKACIELERQVGTVKQRATIVAGQSVGKVEWTSGILDICSAVIFTYRLADEVQLIAGELEREWGTAKPLPNELSKTINSLKTKTDALLQNQNQRMIAV</sequence>
<evidence type="ECO:0000313" key="1">
    <source>
        <dbReference type="EMBL" id="KAF3287457.1"/>
    </source>
</evidence>
<dbReference type="EMBL" id="JAABOJ010000004">
    <property type="protein sequence ID" value="KAF3287457.1"/>
    <property type="molecule type" value="Genomic_DNA"/>
</dbReference>
<name>A0A7C8RHI0_ORBOL</name>
<dbReference type="OrthoDB" id="3597832at2759"/>
<accession>A0A7C8RHI0</accession>
<dbReference type="OMA" id="VMEIENM"/>
<comment type="caution">
    <text evidence="1">The sequence shown here is derived from an EMBL/GenBank/DDBJ whole genome shotgun (WGS) entry which is preliminary data.</text>
</comment>
<reference evidence="1 2" key="1">
    <citation type="submission" date="2020-01" db="EMBL/GenBank/DDBJ databases">
        <authorList>
            <person name="Palmer J.M."/>
        </authorList>
    </citation>
    <scope>NUCLEOTIDE SEQUENCE [LARGE SCALE GENOMIC DNA]</scope>
    <source>
        <strain evidence="1 2">TWF970</strain>
    </source>
</reference>
<dbReference type="Proteomes" id="UP000474640">
    <property type="component" value="Unassembled WGS sequence"/>
</dbReference>
<protein>
    <submittedName>
        <fullName evidence="1">Uncharacterized protein</fullName>
    </submittedName>
</protein>
<proteinExistence type="predicted"/>
<organism evidence="1 2">
    <name type="scientific">Orbilia oligospora</name>
    <name type="common">Nematode-trapping fungus</name>
    <name type="synonym">Arthrobotrys oligospora</name>
    <dbReference type="NCBI Taxonomy" id="2813651"/>
    <lineage>
        <taxon>Eukaryota</taxon>
        <taxon>Fungi</taxon>
        <taxon>Dikarya</taxon>
        <taxon>Ascomycota</taxon>
        <taxon>Pezizomycotina</taxon>
        <taxon>Orbiliomycetes</taxon>
        <taxon>Orbiliales</taxon>
        <taxon>Orbiliaceae</taxon>
        <taxon>Orbilia</taxon>
    </lineage>
</organism>